<protein>
    <submittedName>
        <fullName evidence="1">HrpE/YscL/FliH and V-type ATPase subunit E</fullName>
    </submittedName>
</protein>
<dbReference type="InterPro" id="IPR009335">
    <property type="entry name" value="T3SS_HrpE/ATPase_suE"/>
</dbReference>
<evidence type="ECO:0000313" key="1">
    <source>
        <dbReference type="EMBL" id="SOD39753.1"/>
    </source>
</evidence>
<proteinExistence type="predicted"/>
<gene>
    <name evidence="1" type="ORF">SAMN06273570_4207</name>
</gene>
<dbReference type="Pfam" id="PF06188">
    <property type="entry name" value="HrpE"/>
    <property type="match status" value="1"/>
</dbReference>
<dbReference type="OrthoDB" id="6631671at2"/>
<keyword evidence="2" id="KW-1185">Reference proteome</keyword>
<organism evidence="1 2">
    <name type="scientific">Candidatus Pantoea floridensis</name>
    <dbReference type="NCBI Taxonomy" id="1938870"/>
    <lineage>
        <taxon>Bacteria</taxon>
        <taxon>Pseudomonadati</taxon>
        <taxon>Pseudomonadota</taxon>
        <taxon>Gammaproteobacteria</taxon>
        <taxon>Enterobacterales</taxon>
        <taxon>Erwiniaceae</taxon>
        <taxon>Pantoea</taxon>
    </lineage>
</organism>
<evidence type="ECO:0000313" key="2">
    <source>
        <dbReference type="Proteomes" id="UP000219271"/>
    </source>
</evidence>
<dbReference type="AlphaFoldDB" id="A0A286C032"/>
<name>A0A286C032_9GAMM</name>
<reference evidence="2" key="1">
    <citation type="submission" date="2017-09" db="EMBL/GenBank/DDBJ databases">
        <authorList>
            <person name="Varghese N."/>
            <person name="Submissions S."/>
        </authorList>
    </citation>
    <scope>NUCLEOTIDE SEQUENCE [LARGE SCALE GENOMIC DNA]</scope>
    <source>
        <strain evidence="2">JKS000234</strain>
    </source>
</reference>
<sequence length="204" mass="23941">MIDLREIRIEFEVNLIEDVLIKSETLTEQDSAKSLFEQTEEYCQQQIKENEIIIAEKTREFECDLKLQMKNSLSKLESDFLSKTEEFFSLLESSRLDEEETITRRAKSFMHSLFNAMFDAVPDDEKINAVFRQLSRSADKHEAATLFIHPDTLNRIPELTLAVSHWDISPTENQPQDELMLRTAKGEFSLSWRGYQHYILSRLN</sequence>
<dbReference type="RefSeq" id="WP_097097520.1">
    <property type="nucleotide sequence ID" value="NZ_OCMY01000001.1"/>
</dbReference>
<dbReference type="Proteomes" id="UP000219271">
    <property type="component" value="Unassembled WGS sequence"/>
</dbReference>
<accession>A0A286C032</accession>
<dbReference type="EMBL" id="OCMY01000001">
    <property type="protein sequence ID" value="SOD39753.1"/>
    <property type="molecule type" value="Genomic_DNA"/>
</dbReference>